<evidence type="ECO:0000256" key="3">
    <source>
        <dbReference type="ARBA" id="ARBA00023125"/>
    </source>
</evidence>
<keyword evidence="2" id="KW-0479">Metal-binding</keyword>
<organism evidence="7 8">
    <name type="scientific">Mycena venus</name>
    <dbReference type="NCBI Taxonomy" id="2733690"/>
    <lineage>
        <taxon>Eukaryota</taxon>
        <taxon>Fungi</taxon>
        <taxon>Dikarya</taxon>
        <taxon>Basidiomycota</taxon>
        <taxon>Agaricomycotina</taxon>
        <taxon>Agaricomycetes</taxon>
        <taxon>Agaricomycetidae</taxon>
        <taxon>Agaricales</taxon>
        <taxon>Marasmiineae</taxon>
        <taxon>Mycenaceae</taxon>
        <taxon>Mycena</taxon>
    </lineage>
</organism>
<protein>
    <submittedName>
        <fullName evidence="7">Fungal-trans domain-containing protein</fullName>
    </submittedName>
</protein>
<dbReference type="PANTHER" id="PTHR46910:SF3">
    <property type="entry name" value="HALOTOLERANCE PROTEIN 9-RELATED"/>
    <property type="match status" value="1"/>
</dbReference>
<dbReference type="GO" id="GO:0008270">
    <property type="term" value="F:zinc ion binding"/>
    <property type="evidence" value="ECO:0007669"/>
    <property type="project" value="InterPro"/>
</dbReference>
<dbReference type="SMART" id="SM00906">
    <property type="entry name" value="Fungal_trans"/>
    <property type="match status" value="1"/>
</dbReference>
<feature type="region of interest" description="Disordered" evidence="5">
    <location>
        <begin position="512"/>
        <end position="531"/>
    </location>
</feature>
<gene>
    <name evidence="7" type="ORF">MVEN_02523800</name>
</gene>
<dbReference type="GO" id="GO:0005634">
    <property type="term" value="C:nucleus"/>
    <property type="evidence" value="ECO:0007669"/>
    <property type="project" value="UniProtKB-SubCell"/>
</dbReference>
<dbReference type="GO" id="GO:0006351">
    <property type="term" value="P:DNA-templated transcription"/>
    <property type="evidence" value="ECO:0007669"/>
    <property type="project" value="InterPro"/>
</dbReference>
<feature type="domain" description="Xylanolytic transcriptional activator regulatory" evidence="6">
    <location>
        <begin position="208"/>
        <end position="281"/>
    </location>
</feature>
<evidence type="ECO:0000256" key="4">
    <source>
        <dbReference type="ARBA" id="ARBA00023242"/>
    </source>
</evidence>
<dbReference type="Proteomes" id="UP000620124">
    <property type="component" value="Unassembled WGS sequence"/>
</dbReference>
<evidence type="ECO:0000256" key="5">
    <source>
        <dbReference type="SAM" id="MobiDB-lite"/>
    </source>
</evidence>
<dbReference type="EMBL" id="JACAZI010000034">
    <property type="protein sequence ID" value="KAF7328939.1"/>
    <property type="molecule type" value="Genomic_DNA"/>
</dbReference>
<keyword evidence="4" id="KW-0539">Nucleus</keyword>
<dbReference type="GO" id="GO:0003700">
    <property type="term" value="F:DNA-binding transcription factor activity"/>
    <property type="evidence" value="ECO:0007669"/>
    <property type="project" value="InterPro"/>
</dbReference>
<dbReference type="OrthoDB" id="4456959at2759"/>
<evidence type="ECO:0000259" key="6">
    <source>
        <dbReference type="SMART" id="SM00906"/>
    </source>
</evidence>
<dbReference type="GO" id="GO:0003677">
    <property type="term" value="F:DNA binding"/>
    <property type="evidence" value="ECO:0007669"/>
    <property type="project" value="UniProtKB-KW"/>
</dbReference>
<comment type="subcellular location">
    <subcellularLocation>
        <location evidence="1">Nucleus</location>
    </subcellularLocation>
</comment>
<evidence type="ECO:0000313" key="7">
    <source>
        <dbReference type="EMBL" id="KAF7328939.1"/>
    </source>
</evidence>
<dbReference type="InterPro" id="IPR007219">
    <property type="entry name" value="XnlR_reg_dom"/>
</dbReference>
<keyword evidence="3" id="KW-0238">DNA-binding</keyword>
<sequence length="627" mass="70494">MALRRATHLPRSLRTRKTFTADELAARFSQVSLEAARTRYMGSASTFALADNAIAMKEKYLGRSSPPSRRPLFWDVLPWEKEAYGLRRPRYVFPPHDLIVSLLNLYFTNVHPTIPILHRPSFERSVARGLHLTDVEFGGTLLSVLAVASRYSNDPRVFVDGDTSLSGGFKYASQLQILRKSFNPSIYQVQMYCLLTLFALGASLPQSSWLYTGLGIRFLQQRGEHRRKPEVHEANAEDELWKRAFWSFIALERTVCLFLGRPMGLHTEEYDTELPLEVDDEYWDQGFTQPPGTPSQLSFFICHLRLGEILGDAMRRLYGTKKSKLMMGWDGPEWEQRAVAELDSSLNDFQDSIPPHLRWDPENPPQDTFFDQSATLHITYNYARIVIHRPYIQKVAAPAGPPSLSICAGAARSIIHTTDIWLHKLQRPPLPYLMNPVFVSGVILVLYMLSTKGAGPIDEKSKDLVLVATAVEVHKFAESRMQPVGSLTDLLRELWLLDRPLPLKNSLNTEDTSADAVASENAASESAPSTSSGILVPSLECVPEMYPHLPTGQPAEFWNTDEAPSNQPLELRPGMSIEQLLADTEPLGTIDSILNGELMAMWMAAPTDMAHVGEWDAYIENMNINVN</sequence>
<evidence type="ECO:0000256" key="2">
    <source>
        <dbReference type="ARBA" id="ARBA00022723"/>
    </source>
</evidence>
<accession>A0A8H6WUN9</accession>
<comment type="caution">
    <text evidence="7">The sequence shown here is derived from an EMBL/GenBank/DDBJ whole genome shotgun (WGS) entry which is preliminary data.</text>
</comment>
<keyword evidence="8" id="KW-1185">Reference proteome</keyword>
<evidence type="ECO:0000256" key="1">
    <source>
        <dbReference type="ARBA" id="ARBA00004123"/>
    </source>
</evidence>
<evidence type="ECO:0000313" key="8">
    <source>
        <dbReference type="Proteomes" id="UP000620124"/>
    </source>
</evidence>
<dbReference type="AlphaFoldDB" id="A0A8H6WUN9"/>
<proteinExistence type="predicted"/>
<dbReference type="Pfam" id="PF04082">
    <property type="entry name" value="Fungal_trans"/>
    <property type="match status" value="1"/>
</dbReference>
<name>A0A8H6WUN9_9AGAR</name>
<dbReference type="InterPro" id="IPR050987">
    <property type="entry name" value="AtrR-like"/>
</dbReference>
<feature type="compositionally biased region" description="Low complexity" evidence="5">
    <location>
        <begin position="514"/>
        <end position="531"/>
    </location>
</feature>
<dbReference type="CDD" id="cd12148">
    <property type="entry name" value="fungal_TF_MHR"/>
    <property type="match status" value="1"/>
</dbReference>
<reference evidence="7" key="1">
    <citation type="submission" date="2020-05" db="EMBL/GenBank/DDBJ databases">
        <title>Mycena genomes resolve the evolution of fungal bioluminescence.</title>
        <authorList>
            <person name="Tsai I.J."/>
        </authorList>
    </citation>
    <scope>NUCLEOTIDE SEQUENCE</scope>
    <source>
        <strain evidence="7">CCC161011</strain>
    </source>
</reference>
<dbReference type="PANTHER" id="PTHR46910">
    <property type="entry name" value="TRANSCRIPTION FACTOR PDR1"/>
    <property type="match status" value="1"/>
</dbReference>